<dbReference type="PROSITE" id="PS51094">
    <property type="entry name" value="PTS_EIIA_TYPE_2"/>
    <property type="match status" value="1"/>
</dbReference>
<name>G5HDN2_9FIRM</name>
<dbReference type="HOGENOM" id="CLU_013442_1_1_9"/>
<dbReference type="InterPro" id="IPR013011">
    <property type="entry name" value="PTS_EIIB_2"/>
</dbReference>
<keyword evidence="2" id="KW-0805">Transcription regulation</keyword>
<feature type="domain" description="PTS EIIA type-2" evidence="4">
    <location>
        <begin position="547"/>
        <end position="694"/>
    </location>
</feature>
<dbReference type="GO" id="GO:0009401">
    <property type="term" value="P:phosphoenolpyruvate-dependent sugar phosphotransferase system"/>
    <property type="evidence" value="ECO:0007669"/>
    <property type="project" value="InterPro"/>
</dbReference>
<dbReference type="InterPro" id="IPR013196">
    <property type="entry name" value="HTH_11"/>
</dbReference>
<evidence type="ECO:0000256" key="3">
    <source>
        <dbReference type="ARBA" id="ARBA00023163"/>
    </source>
</evidence>
<evidence type="ECO:0000259" key="4">
    <source>
        <dbReference type="PROSITE" id="PS51094"/>
    </source>
</evidence>
<dbReference type="PROSITE" id="PS51099">
    <property type="entry name" value="PTS_EIIB_TYPE_2"/>
    <property type="match status" value="1"/>
</dbReference>
<dbReference type="RefSeq" id="WP_007859187.1">
    <property type="nucleotide sequence ID" value="NZ_JH376420.1"/>
</dbReference>
<dbReference type="GO" id="GO:0006355">
    <property type="term" value="P:regulation of DNA-templated transcription"/>
    <property type="evidence" value="ECO:0007669"/>
    <property type="project" value="InterPro"/>
</dbReference>
<evidence type="ECO:0000313" key="6">
    <source>
        <dbReference type="EMBL" id="EHF00516.1"/>
    </source>
</evidence>
<dbReference type="SUPFAM" id="SSF55804">
    <property type="entry name" value="Phoshotransferase/anion transport protein"/>
    <property type="match status" value="1"/>
</dbReference>
<dbReference type="Pfam" id="PF00874">
    <property type="entry name" value="PRD"/>
    <property type="match status" value="1"/>
</dbReference>
<protein>
    <submittedName>
        <fullName evidence="6">Uncharacterized protein</fullName>
    </submittedName>
</protein>
<dbReference type="eggNOG" id="COG3711">
    <property type="taxonomic scope" value="Bacteria"/>
</dbReference>
<reference evidence="6 7" key="1">
    <citation type="submission" date="2011-08" db="EMBL/GenBank/DDBJ databases">
        <title>The Genome Sequence of Clostridium citroniae WAL-17108.</title>
        <authorList>
            <consortium name="The Broad Institute Genome Sequencing Platform"/>
            <person name="Earl A."/>
            <person name="Ward D."/>
            <person name="Feldgarden M."/>
            <person name="Gevers D."/>
            <person name="Finegold S.M."/>
            <person name="Summanen P.H."/>
            <person name="Molitoris D.R."/>
            <person name="Vaisanen M.L."/>
            <person name="Daigneault M."/>
            <person name="Allen-Vercoe E."/>
            <person name="Young S.K."/>
            <person name="Zeng Q."/>
            <person name="Gargeya S."/>
            <person name="Fitzgerald M."/>
            <person name="Haas B."/>
            <person name="Abouelleil A."/>
            <person name="Alvarado L."/>
            <person name="Arachchi H.M."/>
            <person name="Berlin A."/>
            <person name="Brown A."/>
            <person name="Chapman S.B."/>
            <person name="Chen Z."/>
            <person name="Dunbar C."/>
            <person name="Freedman E."/>
            <person name="Gearin G."/>
            <person name="Gellesch M."/>
            <person name="Goldberg J."/>
            <person name="Griggs A."/>
            <person name="Gujja S."/>
            <person name="Heiman D."/>
            <person name="Howarth C."/>
            <person name="Larson L."/>
            <person name="Lui A."/>
            <person name="MacDonald P.J.P."/>
            <person name="Montmayeur A."/>
            <person name="Murphy C."/>
            <person name="Neiman D."/>
            <person name="Pearson M."/>
            <person name="Priest M."/>
            <person name="Roberts A."/>
            <person name="Saif S."/>
            <person name="Shea T."/>
            <person name="Shenoy N."/>
            <person name="Sisk P."/>
            <person name="Stolte C."/>
            <person name="Sykes S."/>
            <person name="Wortman J."/>
            <person name="Nusbaum C."/>
            <person name="Birren B."/>
        </authorList>
    </citation>
    <scope>NUCLEOTIDE SEQUENCE [LARGE SCALE GENOMIC DNA]</scope>
    <source>
        <strain evidence="6 7">WAL-17108</strain>
    </source>
</reference>
<accession>G5HDN2</accession>
<dbReference type="PANTHER" id="PTHR30185">
    <property type="entry name" value="CRYPTIC BETA-GLUCOSIDE BGL OPERON ANTITERMINATOR"/>
    <property type="match status" value="1"/>
</dbReference>
<evidence type="ECO:0000259" key="5">
    <source>
        <dbReference type="PROSITE" id="PS51099"/>
    </source>
</evidence>
<evidence type="ECO:0000256" key="1">
    <source>
        <dbReference type="ARBA" id="ARBA00022679"/>
    </source>
</evidence>
<dbReference type="InterPro" id="IPR016152">
    <property type="entry name" value="PTrfase/Anion_transptr"/>
</dbReference>
<comment type="caution">
    <text evidence="6">The sequence shown here is derived from an EMBL/GenBank/DDBJ whole genome shotgun (WGS) entry which is preliminary data.</text>
</comment>
<dbReference type="PATRIC" id="fig|742733.3.peg.730"/>
<dbReference type="EMBL" id="ADLJ01000004">
    <property type="protein sequence ID" value="EHF00516.1"/>
    <property type="molecule type" value="Genomic_DNA"/>
</dbReference>
<dbReference type="InterPro" id="IPR002178">
    <property type="entry name" value="PTS_EIIA_type-2_dom"/>
</dbReference>
<dbReference type="PANTHER" id="PTHR30185:SF18">
    <property type="entry name" value="TRANSCRIPTIONAL REGULATOR MTLR"/>
    <property type="match status" value="1"/>
</dbReference>
<dbReference type="InterPro" id="IPR036095">
    <property type="entry name" value="PTS_EIIB-like_sf"/>
</dbReference>
<evidence type="ECO:0000313" key="7">
    <source>
        <dbReference type="Proteomes" id="UP000003763"/>
    </source>
</evidence>
<dbReference type="Proteomes" id="UP000003763">
    <property type="component" value="Unassembled WGS sequence"/>
</dbReference>
<dbReference type="GO" id="GO:0008982">
    <property type="term" value="F:protein-N(PI)-phosphohistidine-sugar phosphotransferase activity"/>
    <property type="evidence" value="ECO:0007669"/>
    <property type="project" value="InterPro"/>
</dbReference>
<feature type="domain" description="PTS EIIB type-2" evidence="5">
    <location>
        <begin position="402"/>
        <end position="491"/>
    </location>
</feature>
<dbReference type="Pfam" id="PF08279">
    <property type="entry name" value="HTH_11"/>
    <property type="match status" value="1"/>
</dbReference>
<dbReference type="InterPro" id="IPR036388">
    <property type="entry name" value="WH-like_DNA-bd_sf"/>
</dbReference>
<evidence type="ECO:0000256" key="2">
    <source>
        <dbReference type="ARBA" id="ARBA00023015"/>
    </source>
</evidence>
<dbReference type="eggNOG" id="COG1762">
    <property type="taxonomic scope" value="Bacteria"/>
</dbReference>
<sequence>MKHRAVEILMDIMRSADGKVFTGQLMEMYQIGDRTLRNDLKQINEYLISLGQSPLRIMAEGKILLPPKADRMFMLESLGDQALKVYTMLPREREMIQFIFLLNAGNYVTMGEIAAKMDISQVTAINDISRLRDQFLTQGIQIKSSPGRGICLIYTERSVRHVLISLMTRIFEQFDGNYNVFQNIVLGQLDFSYPLDWFWTKVNYYERQSKLNLSEDDLKIITLYFFVAMNRCLKDFYITEAEVETETELDDWNLKNLYRSIAKECSIEIRQEELAVLHNDARLFQVCAPCEENPYEYQKIKTRVIDFLGSISKQLGVNLYSDEVLLELLIQYFVNERKMNEKLDDQLILQMREDYFQIYQAVSETLDLLTDDIRYDDLEEITYIVMYLAAAIERIGLSEKKLNILIACPGGVAVGQLLASRVRRVFNFHIVGICSAGSLYYDERMKEADFVISAINIARTDKPVVVVDPMLSREDIINIYEVSYAILNRQKPPNDSVNKLEQELEKLQKTVWERQEPSDREKLETAIRSLNQAFGNPRQDGLDGLRSVFKPEYVQKVTRCDNWEQALKLAAEPLIQDHRLSREYVDATIENCKINGPYFILREGFCIAHALPDKGLIKPCLGLLFIQEGVDFGHEFFGPVHMLFYTCFRESGQWNLKILRSLISLAEDNVKCGEIAAQDCQRMYEGILKIIAEDL</sequence>
<dbReference type="CDD" id="cd05568">
    <property type="entry name" value="PTS_IIB_bgl_like"/>
    <property type="match status" value="1"/>
</dbReference>
<organism evidence="6 7">
    <name type="scientific">[Clostridium] citroniae WAL-17108</name>
    <dbReference type="NCBI Taxonomy" id="742733"/>
    <lineage>
        <taxon>Bacteria</taxon>
        <taxon>Bacillati</taxon>
        <taxon>Bacillota</taxon>
        <taxon>Clostridia</taxon>
        <taxon>Lachnospirales</taxon>
        <taxon>Lachnospiraceae</taxon>
        <taxon>Enterocloster</taxon>
    </lineage>
</organism>
<dbReference type="InterPro" id="IPR011608">
    <property type="entry name" value="PRD"/>
</dbReference>
<proteinExistence type="predicted"/>
<gene>
    <name evidence="6" type="ORF">HMPREF9469_00694</name>
</gene>
<dbReference type="Pfam" id="PF00359">
    <property type="entry name" value="PTS_EIIA_2"/>
    <property type="match status" value="1"/>
</dbReference>
<keyword evidence="1" id="KW-0808">Transferase</keyword>
<keyword evidence="3" id="KW-0804">Transcription</keyword>
<dbReference type="SUPFAM" id="SSF52794">
    <property type="entry name" value="PTS system IIB component-like"/>
    <property type="match status" value="1"/>
</dbReference>
<dbReference type="Gene3D" id="3.40.930.10">
    <property type="entry name" value="Mannitol-specific EII, Chain A"/>
    <property type="match status" value="1"/>
</dbReference>
<dbReference type="Gene3D" id="1.10.10.10">
    <property type="entry name" value="Winged helix-like DNA-binding domain superfamily/Winged helix DNA-binding domain"/>
    <property type="match status" value="1"/>
</dbReference>
<dbReference type="AlphaFoldDB" id="G5HDN2"/>
<dbReference type="InterPro" id="IPR050661">
    <property type="entry name" value="BglG_antiterminators"/>
</dbReference>